<dbReference type="RefSeq" id="WP_104709587.1">
    <property type="nucleotide sequence ID" value="NZ_PTRA01000001.1"/>
</dbReference>
<keyword evidence="8" id="KW-1185">Reference proteome</keyword>
<name>A0A2S7IKV7_9BACT</name>
<protein>
    <submittedName>
        <fullName evidence="7">DUF423 domain-containing protein</fullName>
    </submittedName>
</protein>
<feature type="transmembrane region" description="Helical" evidence="6">
    <location>
        <begin position="74"/>
        <end position="98"/>
    </location>
</feature>
<proteinExistence type="inferred from homology"/>
<dbReference type="GO" id="GO:0005886">
    <property type="term" value="C:plasma membrane"/>
    <property type="evidence" value="ECO:0007669"/>
    <property type="project" value="TreeGrafter"/>
</dbReference>
<comment type="similarity">
    <text evidence="2">Belongs to the UPF0382 family.</text>
</comment>
<dbReference type="InterPro" id="IPR006696">
    <property type="entry name" value="DUF423"/>
</dbReference>
<evidence type="ECO:0000256" key="5">
    <source>
        <dbReference type="ARBA" id="ARBA00023136"/>
    </source>
</evidence>
<evidence type="ECO:0000313" key="7">
    <source>
        <dbReference type="EMBL" id="PQA58364.1"/>
    </source>
</evidence>
<evidence type="ECO:0000256" key="4">
    <source>
        <dbReference type="ARBA" id="ARBA00022989"/>
    </source>
</evidence>
<evidence type="ECO:0000313" key="8">
    <source>
        <dbReference type="Proteomes" id="UP000239590"/>
    </source>
</evidence>
<feature type="transmembrane region" description="Helical" evidence="6">
    <location>
        <begin position="104"/>
        <end position="124"/>
    </location>
</feature>
<keyword evidence="4 6" id="KW-1133">Transmembrane helix</keyword>
<sequence length="126" mass="13144">MTAKFALLAGSLLGALGVGLGAFGAHALKPMLVATGRFDTFETAVRYQFYHALVLLAIGLLMNQLPAVEKGLGWAGWAFLIGVIIFSGSLYTICFTGIKVFGAVAPIGGTALIIGWVLLAFQVVKA</sequence>
<comment type="subcellular location">
    <subcellularLocation>
        <location evidence="1">Membrane</location>
        <topology evidence="1">Multi-pass membrane protein</topology>
    </subcellularLocation>
</comment>
<reference evidence="8" key="1">
    <citation type="submission" date="2018-02" db="EMBL/GenBank/DDBJ databases">
        <title>Genome sequencing of Solimonas sp. HR-BB.</title>
        <authorList>
            <person name="Lee Y."/>
            <person name="Jeon C.O."/>
        </authorList>
    </citation>
    <scope>NUCLEOTIDE SEQUENCE [LARGE SCALE GENOMIC DNA]</scope>
    <source>
        <strain evidence="8">HR-U</strain>
    </source>
</reference>
<dbReference type="PANTHER" id="PTHR43461:SF1">
    <property type="entry name" value="TRANSMEMBRANE PROTEIN 256"/>
    <property type="match status" value="1"/>
</dbReference>
<dbReference type="EMBL" id="PTRA01000001">
    <property type="protein sequence ID" value="PQA58364.1"/>
    <property type="molecule type" value="Genomic_DNA"/>
</dbReference>
<dbReference type="AlphaFoldDB" id="A0A2S7IKV7"/>
<comment type="caution">
    <text evidence="7">The sequence shown here is derived from an EMBL/GenBank/DDBJ whole genome shotgun (WGS) entry which is preliminary data.</text>
</comment>
<evidence type="ECO:0000256" key="1">
    <source>
        <dbReference type="ARBA" id="ARBA00004141"/>
    </source>
</evidence>
<dbReference type="PANTHER" id="PTHR43461">
    <property type="entry name" value="TRANSMEMBRANE PROTEIN 256"/>
    <property type="match status" value="1"/>
</dbReference>
<feature type="transmembrane region" description="Helical" evidence="6">
    <location>
        <begin position="45"/>
        <end position="62"/>
    </location>
</feature>
<evidence type="ECO:0000256" key="6">
    <source>
        <dbReference type="SAM" id="Phobius"/>
    </source>
</evidence>
<accession>A0A2S7IKV7</accession>
<organism evidence="7 8">
    <name type="scientific">Siphonobacter curvatus</name>
    <dbReference type="NCBI Taxonomy" id="2094562"/>
    <lineage>
        <taxon>Bacteria</taxon>
        <taxon>Pseudomonadati</taxon>
        <taxon>Bacteroidota</taxon>
        <taxon>Cytophagia</taxon>
        <taxon>Cytophagales</taxon>
        <taxon>Cytophagaceae</taxon>
        <taxon>Siphonobacter</taxon>
    </lineage>
</organism>
<dbReference type="OrthoDB" id="9802121at2"/>
<keyword evidence="5 6" id="KW-0472">Membrane</keyword>
<dbReference type="Proteomes" id="UP000239590">
    <property type="component" value="Unassembled WGS sequence"/>
</dbReference>
<keyword evidence="3 6" id="KW-0812">Transmembrane</keyword>
<dbReference type="Pfam" id="PF04241">
    <property type="entry name" value="DUF423"/>
    <property type="match status" value="1"/>
</dbReference>
<gene>
    <name evidence="7" type="ORF">C5O19_01430</name>
</gene>
<evidence type="ECO:0000256" key="2">
    <source>
        <dbReference type="ARBA" id="ARBA00009694"/>
    </source>
</evidence>
<evidence type="ECO:0000256" key="3">
    <source>
        <dbReference type="ARBA" id="ARBA00022692"/>
    </source>
</evidence>